<dbReference type="PANTHER" id="PTHR43639:SF9">
    <property type="entry name" value="BLL5898 PROTEIN"/>
    <property type="match status" value="1"/>
</dbReference>
<dbReference type="PANTHER" id="PTHR43639">
    <property type="entry name" value="OXIDOREDUCTASE, SHORT-CHAIN DEHYDROGENASE/REDUCTASE FAMILY (AFU_ORTHOLOGUE AFUA_5G02870)"/>
    <property type="match status" value="1"/>
</dbReference>
<sequence>MRANRHEDRTVVVTGGSSGIGRGIAVRFAEEGANVVVADVQRRPRRGEYFETDAETPTDELVREVGSEATFVETDVSDPAEAEAMVHATVESFGGLDVLVNNAGIHVPGDSQELTPDEWDEVVGVDLDGSFYAAKYAVPHLTDASGALINVGSVHSSQGGGGPAYASAKAAVVNLTRDLAVELGPDSVNVNCICPGFVKTAVQDYHTDESMQREIDHTLLPEVGDPEDIGDVAVFLASDEASFVHGESIYVDGGWTAHRV</sequence>
<dbReference type="InterPro" id="IPR036291">
    <property type="entry name" value="NAD(P)-bd_dom_sf"/>
</dbReference>
<dbReference type="PRINTS" id="PR00080">
    <property type="entry name" value="SDRFAMILY"/>
</dbReference>
<dbReference type="Proteomes" id="UP000011626">
    <property type="component" value="Unassembled WGS sequence"/>
</dbReference>
<evidence type="ECO:0000313" key="4">
    <source>
        <dbReference type="Proteomes" id="UP000011626"/>
    </source>
</evidence>
<dbReference type="FunFam" id="3.40.50.720:FF:000084">
    <property type="entry name" value="Short-chain dehydrogenase reductase"/>
    <property type="match status" value="1"/>
</dbReference>
<evidence type="ECO:0000313" key="3">
    <source>
        <dbReference type="EMBL" id="ELZ19980.1"/>
    </source>
</evidence>
<evidence type="ECO:0000259" key="2">
    <source>
        <dbReference type="SMART" id="SM00822"/>
    </source>
</evidence>
<accession>M0C9S0</accession>
<dbReference type="STRING" id="797114.C475_21819"/>
<dbReference type="EMBL" id="AOIU01000048">
    <property type="protein sequence ID" value="ELZ19980.1"/>
    <property type="molecule type" value="Genomic_DNA"/>
</dbReference>
<reference evidence="3 4" key="1">
    <citation type="journal article" date="2014" name="PLoS Genet.">
        <title>Phylogenetically driven sequencing of extremely halophilic archaea reveals strategies for static and dynamic osmo-response.</title>
        <authorList>
            <person name="Becker E.A."/>
            <person name="Seitzer P.M."/>
            <person name="Tritt A."/>
            <person name="Larsen D."/>
            <person name="Krusor M."/>
            <person name="Yao A.I."/>
            <person name="Wu D."/>
            <person name="Madern D."/>
            <person name="Eisen J.A."/>
            <person name="Darling A.E."/>
            <person name="Facciotti M.T."/>
        </authorList>
    </citation>
    <scope>NUCLEOTIDE SEQUENCE [LARGE SCALE GENOMIC DNA]</scope>
    <source>
        <strain evidence="3 4">2-9-1</strain>
    </source>
</reference>
<dbReference type="RefSeq" id="WP_006886027.1">
    <property type="nucleotide sequence ID" value="NZ_AOIU01000048.1"/>
</dbReference>
<dbReference type="eggNOG" id="arCOG01259">
    <property type="taxonomic scope" value="Archaea"/>
</dbReference>
<name>M0C9S0_9EURY</name>
<dbReference type="InterPro" id="IPR002347">
    <property type="entry name" value="SDR_fam"/>
</dbReference>
<dbReference type="PRINTS" id="PR00081">
    <property type="entry name" value="GDHRDH"/>
</dbReference>
<dbReference type="SUPFAM" id="SSF51735">
    <property type="entry name" value="NAD(P)-binding Rossmann-fold domains"/>
    <property type="match status" value="1"/>
</dbReference>
<dbReference type="InterPro" id="IPR057326">
    <property type="entry name" value="KR_dom"/>
</dbReference>
<dbReference type="SMART" id="SM00822">
    <property type="entry name" value="PKS_KR"/>
    <property type="match status" value="1"/>
</dbReference>
<proteinExistence type="predicted"/>
<protein>
    <submittedName>
        <fullName evidence="3">Short-chain family oxidoreductase</fullName>
    </submittedName>
</protein>
<dbReference type="AlphaFoldDB" id="M0C9S0"/>
<keyword evidence="1" id="KW-0560">Oxidoreductase</keyword>
<gene>
    <name evidence="3" type="ORF">C475_21819</name>
</gene>
<evidence type="ECO:0000256" key="1">
    <source>
        <dbReference type="ARBA" id="ARBA00023002"/>
    </source>
</evidence>
<dbReference type="GO" id="GO:0016491">
    <property type="term" value="F:oxidoreductase activity"/>
    <property type="evidence" value="ECO:0007669"/>
    <property type="project" value="UniProtKB-KW"/>
</dbReference>
<dbReference type="Gene3D" id="3.40.50.720">
    <property type="entry name" value="NAD(P)-binding Rossmann-like Domain"/>
    <property type="match status" value="1"/>
</dbReference>
<organism evidence="3 4">
    <name type="scientific">Halosimplex carlsbadense 2-9-1</name>
    <dbReference type="NCBI Taxonomy" id="797114"/>
    <lineage>
        <taxon>Archaea</taxon>
        <taxon>Methanobacteriati</taxon>
        <taxon>Methanobacteriota</taxon>
        <taxon>Stenosarchaea group</taxon>
        <taxon>Halobacteria</taxon>
        <taxon>Halobacteriales</taxon>
        <taxon>Haloarculaceae</taxon>
        <taxon>Halosimplex</taxon>
    </lineage>
</organism>
<keyword evidence="4" id="KW-1185">Reference proteome</keyword>
<dbReference type="NCBIfam" id="NF005559">
    <property type="entry name" value="PRK07231.1"/>
    <property type="match status" value="1"/>
</dbReference>
<comment type="caution">
    <text evidence="3">The sequence shown here is derived from an EMBL/GenBank/DDBJ whole genome shotgun (WGS) entry which is preliminary data.</text>
</comment>
<dbReference type="OrthoDB" id="7442at2157"/>
<feature type="domain" description="Ketoreductase" evidence="2">
    <location>
        <begin position="9"/>
        <end position="174"/>
    </location>
</feature>
<dbReference type="CDD" id="cd05233">
    <property type="entry name" value="SDR_c"/>
    <property type="match status" value="1"/>
</dbReference>
<dbReference type="Pfam" id="PF13561">
    <property type="entry name" value="adh_short_C2"/>
    <property type="match status" value="1"/>
</dbReference>